<evidence type="ECO:0000313" key="2">
    <source>
        <dbReference type="EMBL" id="EJK50780.1"/>
    </source>
</evidence>
<evidence type="ECO:0000256" key="1">
    <source>
        <dbReference type="SAM" id="MobiDB-lite"/>
    </source>
</evidence>
<protein>
    <submittedName>
        <fullName evidence="2">Uncharacterized protein</fullName>
    </submittedName>
</protein>
<name>K0RC61_THAOC</name>
<keyword evidence="3" id="KW-1185">Reference proteome</keyword>
<evidence type="ECO:0000313" key="3">
    <source>
        <dbReference type="Proteomes" id="UP000266841"/>
    </source>
</evidence>
<feature type="region of interest" description="Disordered" evidence="1">
    <location>
        <begin position="21"/>
        <end position="42"/>
    </location>
</feature>
<dbReference type="EMBL" id="AGNL01042970">
    <property type="protein sequence ID" value="EJK50780.1"/>
    <property type="molecule type" value="Genomic_DNA"/>
</dbReference>
<sequence length="42" mass="4510">PVAKVVDRAVGAWAGARRRGFGEEGGGAPCPQNFLLKEEERK</sequence>
<gene>
    <name evidence="2" type="ORF">THAOC_30119</name>
</gene>
<dbReference type="OrthoDB" id="414698at2759"/>
<feature type="non-terminal residue" evidence="2">
    <location>
        <position position="1"/>
    </location>
</feature>
<proteinExistence type="predicted"/>
<organism evidence="2 3">
    <name type="scientific">Thalassiosira oceanica</name>
    <name type="common">Marine diatom</name>
    <dbReference type="NCBI Taxonomy" id="159749"/>
    <lineage>
        <taxon>Eukaryota</taxon>
        <taxon>Sar</taxon>
        <taxon>Stramenopiles</taxon>
        <taxon>Ochrophyta</taxon>
        <taxon>Bacillariophyta</taxon>
        <taxon>Coscinodiscophyceae</taxon>
        <taxon>Thalassiosirophycidae</taxon>
        <taxon>Thalassiosirales</taxon>
        <taxon>Thalassiosiraceae</taxon>
        <taxon>Thalassiosira</taxon>
    </lineage>
</organism>
<accession>K0RC61</accession>
<reference evidence="2 3" key="1">
    <citation type="journal article" date="2012" name="Genome Biol.">
        <title>Genome and low-iron response of an oceanic diatom adapted to chronic iron limitation.</title>
        <authorList>
            <person name="Lommer M."/>
            <person name="Specht M."/>
            <person name="Roy A.S."/>
            <person name="Kraemer L."/>
            <person name="Andreson R."/>
            <person name="Gutowska M.A."/>
            <person name="Wolf J."/>
            <person name="Bergner S.V."/>
            <person name="Schilhabel M.B."/>
            <person name="Klostermeier U.C."/>
            <person name="Beiko R.G."/>
            <person name="Rosenstiel P."/>
            <person name="Hippler M."/>
            <person name="Laroche J."/>
        </authorList>
    </citation>
    <scope>NUCLEOTIDE SEQUENCE [LARGE SCALE GENOMIC DNA]</scope>
    <source>
        <strain evidence="2 3">CCMP1005</strain>
    </source>
</reference>
<dbReference type="Proteomes" id="UP000266841">
    <property type="component" value="Unassembled WGS sequence"/>
</dbReference>
<dbReference type="AlphaFoldDB" id="K0RC61"/>
<dbReference type="OMA" id="EIRTHNQ"/>
<comment type="caution">
    <text evidence="2">The sequence shown here is derived from an EMBL/GenBank/DDBJ whole genome shotgun (WGS) entry which is preliminary data.</text>
</comment>